<dbReference type="Pfam" id="PF00413">
    <property type="entry name" value="Peptidase_M10"/>
    <property type="match status" value="1"/>
</dbReference>
<dbReference type="InterPro" id="IPR024079">
    <property type="entry name" value="MetalloPept_cat_dom_sf"/>
</dbReference>
<dbReference type="InterPro" id="IPR034033">
    <property type="entry name" value="Serralysin-like"/>
</dbReference>
<dbReference type="InterPro" id="IPR001343">
    <property type="entry name" value="Hemolysn_Ca-bd"/>
</dbReference>
<evidence type="ECO:0000256" key="10">
    <source>
        <dbReference type="SAM" id="MobiDB-lite"/>
    </source>
</evidence>
<dbReference type="EMBL" id="CYSD01000040">
    <property type="protein sequence ID" value="CUH80834.1"/>
    <property type="molecule type" value="Genomic_DNA"/>
</dbReference>
<feature type="domain" description="Peptidase metallopeptidase" evidence="11">
    <location>
        <begin position="183"/>
        <end position="325"/>
    </location>
</feature>
<keyword evidence="6" id="KW-0479">Metal-binding</keyword>
<dbReference type="Gene3D" id="2.150.10.10">
    <property type="entry name" value="Serralysin-like metalloprotease, C-terminal"/>
    <property type="match status" value="4"/>
</dbReference>
<dbReference type="InterPro" id="IPR018511">
    <property type="entry name" value="Hemolysin-typ_Ca-bd_CS"/>
</dbReference>
<evidence type="ECO:0000313" key="12">
    <source>
        <dbReference type="EMBL" id="CUH80834.1"/>
    </source>
</evidence>
<evidence type="ECO:0000256" key="5">
    <source>
        <dbReference type="ARBA" id="ARBA00022670"/>
    </source>
</evidence>
<keyword evidence="8 12" id="KW-0378">Hydrolase</keyword>
<evidence type="ECO:0000256" key="4">
    <source>
        <dbReference type="ARBA" id="ARBA00022525"/>
    </source>
</evidence>
<dbReference type="PANTHER" id="PTHR38340:SF1">
    <property type="entry name" value="S-LAYER PROTEIN"/>
    <property type="match status" value="1"/>
</dbReference>
<dbReference type="Proteomes" id="UP000052022">
    <property type="component" value="Unassembled WGS sequence"/>
</dbReference>
<dbReference type="Gene3D" id="3.40.390.10">
    <property type="entry name" value="Collagenase (Catalytic Domain)"/>
    <property type="match status" value="1"/>
</dbReference>
<keyword evidence="5" id="KW-0645">Protease</keyword>
<evidence type="ECO:0000256" key="2">
    <source>
        <dbReference type="ARBA" id="ARBA00004613"/>
    </source>
</evidence>
<evidence type="ECO:0000256" key="1">
    <source>
        <dbReference type="ARBA" id="ARBA00001913"/>
    </source>
</evidence>
<dbReference type="SUPFAM" id="SSF55486">
    <property type="entry name" value="Metalloproteases ('zincins'), catalytic domain"/>
    <property type="match status" value="1"/>
</dbReference>
<dbReference type="GO" id="GO:0005615">
    <property type="term" value="C:extracellular space"/>
    <property type="evidence" value="ECO:0007669"/>
    <property type="project" value="InterPro"/>
</dbReference>
<evidence type="ECO:0000256" key="9">
    <source>
        <dbReference type="ARBA" id="ARBA00022833"/>
    </source>
</evidence>
<dbReference type="Pfam" id="PF08548">
    <property type="entry name" value="Peptidase_M10_C"/>
    <property type="match status" value="1"/>
</dbReference>
<dbReference type="SUPFAM" id="SSF51120">
    <property type="entry name" value="beta-Roll"/>
    <property type="match status" value="3"/>
</dbReference>
<dbReference type="EC" id="3.4.24.40" evidence="12"/>
<reference evidence="12 13" key="1">
    <citation type="submission" date="2015-09" db="EMBL/GenBank/DDBJ databases">
        <authorList>
            <consortium name="Swine Surveillance"/>
        </authorList>
    </citation>
    <scope>NUCLEOTIDE SEQUENCE [LARGE SCALE GENOMIC DNA]</scope>
    <source>
        <strain evidence="12 13">CECT 7557</strain>
    </source>
</reference>
<dbReference type="CDD" id="cd04277">
    <property type="entry name" value="ZnMc_serralysin_like"/>
    <property type="match status" value="1"/>
</dbReference>
<keyword evidence="4" id="KW-0964">Secreted</keyword>
<dbReference type="InterPro" id="IPR050557">
    <property type="entry name" value="RTX_toxin/Mannuronan_C5-epim"/>
</dbReference>
<evidence type="ECO:0000256" key="3">
    <source>
        <dbReference type="ARBA" id="ARBA00009490"/>
    </source>
</evidence>
<feature type="region of interest" description="Disordered" evidence="10">
    <location>
        <begin position="13"/>
        <end position="32"/>
    </location>
</feature>
<dbReference type="SMART" id="SM00235">
    <property type="entry name" value="ZnMc"/>
    <property type="match status" value="1"/>
</dbReference>
<proteinExistence type="inferred from homology"/>
<organism evidence="12 13">
    <name type="scientific">Tritonibacter multivorans</name>
    <dbReference type="NCBI Taxonomy" id="928856"/>
    <lineage>
        <taxon>Bacteria</taxon>
        <taxon>Pseudomonadati</taxon>
        <taxon>Pseudomonadota</taxon>
        <taxon>Alphaproteobacteria</taxon>
        <taxon>Rhodobacterales</taxon>
        <taxon>Paracoccaceae</taxon>
        <taxon>Tritonibacter</taxon>
    </lineage>
</organism>
<dbReference type="InterPro" id="IPR006026">
    <property type="entry name" value="Peptidase_Metallo"/>
</dbReference>
<dbReference type="InterPro" id="IPR011049">
    <property type="entry name" value="Serralysin-like_metalloprot_C"/>
</dbReference>
<dbReference type="STRING" id="928856.SAMN04488049_11645"/>
<dbReference type="InterPro" id="IPR001818">
    <property type="entry name" value="Pept_M10_metallopeptidase"/>
</dbReference>
<dbReference type="PRINTS" id="PR00313">
    <property type="entry name" value="CABNDNGRPT"/>
</dbReference>
<evidence type="ECO:0000313" key="13">
    <source>
        <dbReference type="Proteomes" id="UP000052022"/>
    </source>
</evidence>
<evidence type="ECO:0000256" key="8">
    <source>
        <dbReference type="ARBA" id="ARBA00022801"/>
    </source>
</evidence>
<accession>A0A0P1GGR1</accession>
<name>A0A0P1GGR1_9RHOB</name>
<protein>
    <submittedName>
        <fullName evidence="12">Serralysin C</fullName>
        <ecNumber evidence="12">3.4.24.40</ecNumber>
    </submittedName>
</protein>
<gene>
    <name evidence="12" type="primary">prtC</name>
    <name evidence="12" type="ORF">TRM7557_03096</name>
</gene>
<dbReference type="GO" id="GO:0005509">
    <property type="term" value="F:calcium ion binding"/>
    <property type="evidence" value="ECO:0007669"/>
    <property type="project" value="InterPro"/>
</dbReference>
<comment type="subcellular location">
    <subcellularLocation>
        <location evidence="2">Secreted</location>
    </subcellularLocation>
</comment>
<evidence type="ECO:0000259" key="11">
    <source>
        <dbReference type="SMART" id="SM00235"/>
    </source>
</evidence>
<dbReference type="RefSeq" id="WP_058291112.1">
    <property type="nucleotide sequence ID" value="NZ_CYSD01000040.1"/>
</dbReference>
<keyword evidence="7" id="KW-0677">Repeat</keyword>
<sequence>MCELCALTQTFDPSRHTGGHNEGQTIFEDRDAEGGTSTSYYLNIGDTFSGALSAATGEDEEDWIAVELEAGQAYEFDIDAYWGGGGTLLDSYLTLYDANGNYVAHNDDAGYGNYDSLLTHTASTSGTYYIAVSSYQDRFAGTYDLVVSHVGTGPAPTPSATEGDLDTLAEYLTDGYWEDSGQSGRRFDTSISNEIRVDISNLTADGQRLAQWAFQAWELVADITFVEADYDFDITFDDDESGAYSTSDVSYYGYINASHVNVSTNWLDGSGTSIDSYSLTTYIHEIGHALGLGHQGQYNGSATYGSSETFSNDSWQISIMSYFSQTENSTIDADYALPVTAMMADIVAIQNLYGAPEVSSPTTGDTTWGYETNLEGYFEDLLNGETDAAVAFTIYDANGTDLLNLTHIHTANRINMNDMTYSDVGGLTGNIGIARGTVIENASLGNGDDTVIGNATANTISGGAGNDSLEGNAGFDSLYGEDGNDSLVGGTGEDYISGDEGNDELYGNSSLDTIYGGRGDDYVSAGDGVDWVDGGSGDDTIHGRSGWDSLYGGAGNDSIVGSSGDDQLAGNDGNDWLSGGSAWDVLFGNNGNDTLFGNFGSDVLSGGAGEDLLYGGSGDDTMRGLEGDDRLEGNQGIDRLDGGSGNDILRGGTLADTFIYGLGYDEDEIEDFRLGEDQLNLSLELLDGLSDADEVLAQFGATTSDALVLDFGDGDILTITNLFGEEALAALADDIRFF</sequence>
<keyword evidence="9" id="KW-0862">Zinc</keyword>
<keyword evidence="13" id="KW-1185">Reference proteome</keyword>
<dbReference type="Gene3D" id="2.60.120.380">
    <property type="match status" value="1"/>
</dbReference>
<evidence type="ECO:0000256" key="7">
    <source>
        <dbReference type="ARBA" id="ARBA00022737"/>
    </source>
</evidence>
<dbReference type="Pfam" id="PF04151">
    <property type="entry name" value="PPC"/>
    <property type="match status" value="1"/>
</dbReference>
<dbReference type="OrthoDB" id="733404at2"/>
<dbReference type="PANTHER" id="PTHR38340">
    <property type="entry name" value="S-LAYER PROTEIN"/>
    <property type="match status" value="1"/>
</dbReference>
<evidence type="ECO:0000256" key="6">
    <source>
        <dbReference type="ARBA" id="ARBA00022723"/>
    </source>
</evidence>
<dbReference type="GO" id="GO:0008270">
    <property type="term" value="F:zinc ion binding"/>
    <property type="evidence" value="ECO:0007669"/>
    <property type="project" value="InterPro"/>
</dbReference>
<dbReference type="GO" id="GO:0008237">
    <property type="term" value="F:metallopeptidase activity"/>
    <property type="evidence" value="ECO:0007669"/>
    <property type="project" value="InterPro"/>
</dbReference>
<dbReference type="GO" id="GO:0006508">
    <property type="term" value="P:proteolysis"/>
    <property type="evidence" value="ECO:0007669"/>
    <property type="project" value="InterPro"/>
</dbReference>
<comment type="similarity">
    <text evidence="3">Belongs to the peptidase M10B family.</text>
</comment>
<dbReference type="InterPro" id="IPR007280">
    <property type="entry name" value="Peptidase_C_arc/bac"/>
</dbReference>
<comment type="cofactor">
    <cofactor evidence="1">
        <name>Ca(2+)</name>
        <dbReference type="ChEBI" id="CHEBI:29108"/>
    </cofactor>
</comment>
<dbReference type="AlphaFoldDB" id="A0A0P1GGR1"/>
<dbReference type="PROSITE" id="PS00330">
    <property type="entry name" value="HEMOLYSIN_CALCIUM"/>
    <property type="match status" value="3"/>
</dbReference>
<dbReference type="Pfam" id="PF00353">
    <property type="entry name" value="HemolysinCabind"/>
    <property type="match status" value="4"/>
</dbReference>
<dbReference type="InterPro" id="IPR013858">
    <property type="entry name" value="Peptidase_M10B_C"/>
</dbReference>